<dbReference type="AlphaFoldDB" id="A0A1B6G4C4"/>
<dbReference type="PROSITE" id="PS50878">
    <property type="entry name" value="RT_POL"/>
    <property type="match status" value="1"/>
</dbReference>
<gene>
    <name evidence="2" type="ORF">g.9155</name>
</gene>
<dbReference type="EMBL" id="GECZ01012480">
    <property type="protein sequence ID" value="JAS57289.1"/>
    <property type="molecule type" value="Transcribed_RNA"/>
</dbReference>
<evidence type="ECO:0000313" key="2">
    <source>
        <dbReference type="EMBL" id="JAS57289.1"/>
    </source>
</evidence>
<evidence type="ECO:0000259" key="1">
    <source>
        <dbReference type="PROSITE" id="PS50878"/>
    </source>
</evidence>
<dbReference type="PANTHER" id="PTHR33332">
    <property type="entry name" value="REVERSE TRANSCRIPTASE DOMAIN-CONTAINING PROTEIN"/>
    <property type="match status" value="1"/>
</dbReference>
<sequence>MSNCFSFKEFTTDDVYNAIMSLKNSTCLDVYGLNAPIIKLASNHIVEVLVYLFNLCIVNKYFPKVLKINKVVPVHKKGPMNLYVNYRPISIIPIITKVFEKVLHKQIVAFLEDNSLFSERQFGFRRKRSTIDAVQDLVNNCLENIETKNRVHFRSFDLSKAFDTVDHSILVTKLSYYGFSDVLHFFMSYLADRHQSVLYNGCLSETLPVSQGVPQGSILGPTLFILYVNDLPANIADQGVSSYMFADDLGLNVYNRSDIVNSRVLKDKTVEIVNWCAANKLSLNQNKIVDLDFNINTSAHDASSTKFLGINMQDNMKWVMHVDHVATQLAKGLFLLRVLKNKLSVDILLSVYYAHIFSHLNYGISIWGNSPPANRLFILQKQAIRIICNIPTREHCKSHFIKLGVLTLPSTYILSVL</sequence>
<organism evidence="2">
    <name type="scientific">Cuerna arida</name>
    <dbReference type="NCBI Taxonomy" id="1464854"/>
    <lineage>
        <taxon>Eukaryota</taxon>
        <taxon>Metazoa</taxon>
        <taxon>Ecdysozoa</taxon>
        <taxon>Arthropoda</taxon>
        <taxon>Hexapoda</taxon>
        <taxon>Insecta</taxon>
        <taxon>Pterygota</taxon>
        <taxon>Neoptera</taxon>
        <taxon>Paraneoptera</taxon>
        <taxon>Hemiptera</taxon>
        <taxon>Auchenorrhyncha</taxon>
        <taxon>Membracoidea</taxon>
        <taxon>Cicadellidae</taxon>
        <taxon>Cicadellinae</taxon>
        <taxon>Proconiini</taxon>
        <taxon>Cuerna</taxon>
    </lineage>
</organism>
<reference evidence="2" key="1">
    <citation type="submission" date="2015-11" db="EMBL/GenBank/DDBJ databases">
        <title>De novo transcriptome assembly of four potential Pierce s Disease insect vectors from Arizona vineyards.</title>
        <authorList>
            <person name="Tassone E.E."/>
        </authorList>
    </citation>
    <scope>NUCLEOTIDE SEQUENCE</scope>
</reference>
<dbReference type="InterPro" id="IPR043502">
    <property type="entry name" value="DNA/RNA_pol_sf"/>
</dbReference>
<dbReference type="InterPro" id="IPR000477">
    <property type="entry name" value="RT_dom"/>
</dbReference>
<dbReference type="GO" id="GO:0071897">
    <property type="term" value="P:DNA biosynthetic process"/>
    <property type="evidence" value="ECO:0007669"/>
    <property type="project" value="UniProtKB-ARBA"/>
</dbReference>
<accession>A0A1B6G4C4</accession>
<feature type="domain" description="Reverse transcriptase" evidence="1">
    <location>
        <begin position="55"/>
        <end position="312"/>
    </location>
</feature>
<protein>
    <recommendedName>
        <fullName evidence="1">Reverse transcriptase domain-containing protein</fullName>
    </recommendedName>
</protein>
<feature type="non-terminal residue" evidence="2">
    <location>
        <position position="417"/>
    </location>
</feature>
<proteinExistence type="predicted"/>
<name>A0A1B6G4C4_9HEMI</name>
<dbReference type="CDD" id="cd01650">
    <property type="entry name" value="RT_nLTR_like"/>
    <property type="match status" value="1"/>
</dbReference>
<dbReference type="SUPFAM" id="SSF56672">
    <property type="entry name" value="DNA/RNA polymerases"/>
    <property type="match status" value="1"/>
</dbReference>
<dbReference type="Pfam" id="PF00078">
    <property type="entry name" value="RVT_1"/>
    <property type="match status" value="1"/>
</dbReference>